<protein>
    <submittedName>
        <fullName evidence="1">Uncharacterized protein</fullName>
    </submittedName>
</protein>
<accession>D6WYY4</accession>
<reference evidence="1 2" key="1">
    <citation type="journal article" date="2008" name="Nature">
        <title>The genome of the model beetle and pest Tribolium castaneum.</title>
        <authorList>
            <consortium name="Tribolium Genome Sequencing Consortium"/>
            <person name="Richards S."/>
            <person name="Gibbs R.A."/>
            <person name="Weinstock G.M."/>
            <person name="Brown S.J."/>
            <person name="Denell R."/>
            <person name="Beeman R.W."/>
            <person name="Gibbs R."/>
            <person name="Beeman R.W."/>
            <person name="Brown S.J."/>
            <person name="Bucher G."/>
            <person name="Friedrich M."/>
            <person name="Grimmelikhuijzen C.J."/>
            <person name="Klingler M."/>
            <person name="Lorenzen M."/>
            <person name="Richards S."/>
            <person name="Roth S."/>
            <person name="Schroder R."/>
            <person name="Tautz D."/>
            <person name="Zdobnov E.M."/>
            <person name="Muzny D."/>
            <person name="Gibbs R.A."/>
            <person name="Weinstock G.M."/>
            <person name="Attaway T."/>
            <person name="Bell S."/>
            <person name="Buhay C.J."/>
            <person name="Chandrabose M.N."/>
            <person name="Chavez D."/>
            <person name="Clerk-Blankenburg K.P."/>
            <person name="Cree A."/>
            <person name="Dao M."/>
            <person name="Davis C."/>
            <person name="Chacko J."/>
            <person name="Dinh H."/>
            <person name="Dugan-Rocha S."/>
            <person name="Fowler G."/>
            <person name="Garner T.T."/>
            <person name="Garnes J."/>
            <person name="Gnirke A."/>
            <person name="Hawes A."/>
            <person name="Hernandez J."/>
            <person name="Hines S."/>
            <person name="Holder M."/>
            <person name="Hume J."/>
            <person name="Jhangiani S.N."/>
            <person name="Joshi V."/>
            <person name="Khan Z.M."/>
            <person name="Jackson L."/>
            <person name="Kovar C."/>
            <person name="Kowis A."/>
            <person name="Lee S."/>
            <person name="Lewis L.R."/>
            <person name="Margolis J."/>
            <person name="Morgan M."/>
            <person name="Nazareth L.V."/>
            <person name="Nguyen N."/>
            <person name="Okwuonu G."/>
            <person name="Parker D."/>
            <person name="Richards S."/>
            <person name="Ruiz S.J."/>
            <person name="Santibanez J."/>
            <person name="Savard J."/>
            <person name="Scherer S.E."/>
            <person name="Schneider B."/>
            <person name="Sodergren E."/>
            <person name="Tautz D."/>
            <person name="Vattahil S."/>
            <person name="Villasana D."/>
            <person name="White C.S."/>
            <person name="Wright R."/>
            <person name="Park Y."/>
            <person name="Beeman R.W."/>
            <person name="Lord J."/>
            <person name="Oppert B."/>
            <person name="Lorenzen M."/>
            <person name="Brown S."/>
            <person name="Wang L."/>
            <person name="Savard J."/>
            <person name="Tautz D."/>
            <person name="Richards S."/>
            <person name="Weinstock G."/>
            <person name="Gibbs R.A."/>
            <person name="Liu Y."/>
            <person name="Worley K."/>
            <person name="Weinstock G."/>
            <person name="Elsik C.G."/>
            <person name="Reese J.T."/>
            <person name="Elhaik E."/>
            <person name="Landan G."/>
            <person name="Graur D."/>
            <person name="Arensburger P."/>
            <person name="Atkinson P."/>
            <person name="Beeman R.W."/>
            <person name="Beidler J."/>
            <person name="Brown S.J."/>
            <person name="Demuth J.P."/>
            <person name="Drury D.W."/>
            <person name="Du Y.Z."/>
            <person name="Fujiwara H."/>
            <person name="Lorenzen M."/>
            <person name="Maselli V."/>
            <person name="Osanai M."/>
            <person name="Park Y."/>
            <person name="Robertson H.M."/>
            <person name="Tu Z."/>
            <person name="Wang J.J."/>
            <person name="Wang S."/>
            <person name="Richards S."/>
            <person name="Song H."/>
            <person name="Zhang L."/>
            <person name="Sodergren E."/>
            <person name="Werner D."/>
            <person name="Stanke M."/>
            <person name="Morgenstern B."/>
            <person name="Solovyev V."/>
            <person name="Kosarev P."/>
            <person name="Brown G."/>
            <person name="Chen H.C."/>
            <person name="Ermolaeva O."/>
            <person name="Hlavina W."/>
            <person name="Kapustin Y."/>
            <person name="Kiryutin B."/>
            <person name="Kitts P."/>
            <person name="Maglott D."/>
            <person name="Pruitt K."/>
            <person name="Sapojnikov V."/>
            <person name="Souvorov A."/>
            <person name="Mackey A.J."/>
            <person name="Waterhouse R.M."/>
            <person name="Wyder S."/>
            <person name="Zdobnov E.M."/>
            <person name="Zdobnov E.M."/>
            <person name="Wyder S."/>
            <person name="Kriventseva E.V."/>
            <person name="Kadowaki T."/>
            <person name="Bork P."/>
            <person name="Aranda M."/>
            <person name="Bao R."/>
            <person name="Beermann A."/>
            <person name="Berns N."/>
            <person name="Bolognesi R."/>
            <person name="Bonneton F."/>
            <person name="Bopp D."/>
            <person name="Brown S.J."/>
            <person name="Bucher G."/>
            <person name="Butts T."/>
            <person name="Chaumot A."/>
            <person name="Denell R.E."/>
            <person name="Ferrier D.E."/>
            <person name="Friedrich M."/>
            <person name="Gordon C.M."/>
            <person name="Jindra M."/>
            <person name="Klingler M."/>
            <person name="Lan Q."/>
            <person name="Lattorff H.M."/>
            <person name="Laudet V."/>
            <person name="von Levetsow C."/>
            <person name="Liu Z."/>
            <person name="Lutz R."/>
            <person name="Lynch J.A."/>
            <person name="da Fonseca R.N."/>
            <person name="Posnien N."/>
            <person name="Reuter R."/>
            <person name="Roth S."/>
            <person name="Savard J."/>
            <person name="Schinko J.B."/>
            <person name="Schmitt C."/>
            <person name="Schoppmeier M."/>
            <person name="Schroder R."/>
            <person name="Shippy T.D."/>
            <person name="Simonnet F."/>
            <person name="Marques-Souza H."/>
            <person name="Tautz D."/>
            <person name="Tomoyasu Y."/>
            <person name="Trauner J."/>
            <person name="Van der Zee M."/>
            <person name="Vervoort M."/>
            <person name="Wittkopp N."/>
            <person name="Wimmer E.A."/>
            <person name="Yang X."/>
            <person name="Jones A.K."/>
            <person name="Sattelle D.B."/>
            <person name="Ebert P.R."/>
            <person name="Nelson D."/>
            <person name="Scott J.G."/>
            <person name="Beeman R.W."/>
            <person name="Muthukrishnan S."/>
            <person name="Kramer K.J."/>
            <person name="Arakane Y."/>
            <person name="Beeman R.W."/>
            <person name="Zhu Q."/>
            <person name="Hogenkamp D."/>
            <person name="Dixit R."/>
            <person name="Oppert B."/>
            <person name="Jiang H."/>
            <person name="Zou Z."/>
            <person name="Marshall J."/>
            <person name="Elpidina E."/>
            <person name="Vinokurov K."/>
            <person name="Oppert C."/>
            <person name="Zou Z."/>
            <person name="Evans J."/>
            <person name="Lu Z."/>
            <person name="Zhao P."/>
            <person name="Sumathipala N."/>
            <person name="Altincicek B."/>
            <person name="Vilcinskas A."/>
            <person name="Williams M."/>
            <person name="Hultmark D."/>
            <person name="Hetru C."/>
            <person name="Jiang H."/>
            <person name="Grimmelikhuijzen C.J."/>
            <person name="Hauser F."/>
            <person name="Cazzamali G."/>
            <person name="Williamson M."/>
            <person name="Park Y."/>
            <person name="Li B."/>
            <person name="Tanaka Y."/>
            <person name="Predel R."/>
            <person name="Neupert S."/>
            <person name="Schachtner J."/>
            <person name="Verleyen P."/>
            <person name="Raible F."/>
            <person name="Bork P."/>
            <person name="Friedrich M."/>
            <person name="Walden K.K."/>
            <person name="Robertson H.M."/>
            <person name="Angeli S."/>
            <person name="Foret S."/>
            <person name="Bucher G."/>
            <person name="Schuetz S."/>
            <person name="Maleszka R."/>
            <person name="Wimmer E.A."/>
            <person name="Beeman R.W."/>
            <person name="Lorenzen M."/>
            <person name="Tomoyasu Y."/>
            <person name="Miller S.C."/>
            <person name="Grossmann D."/>
            <person name="Bucher G."/>
        </authorList>
    </citation>
    <scope>NUCLEOTIDE SEQUENCE [LARGE SCALE GENOMIC DNA]</scope>
    <source>
        <strain evidence="1 2">Georgia GA2</strain>
    </source>
</reference>
<dbReference type="InParanoid" id="D6WYY4"/>
<dbReference type="Proteomes" id="UP000007266">
    <property type="component" value="Linkage group 8"/>
</dbReference>
<organism evidence="1 2">
    <name type="scientific">Tribolium castaneum</name>
    <name type="common">Red flour beetle</name>
    <dbReference type="NCBI Taxonomy" id="7070"/>
    <lineage>
        <taxon>Eukaryota</taxon>
        <taxon>Metazoa</taxon>
        <taxon>Ecdysozoa</taxon>
        <taxon>Arthropoda</taxon>
        <taxon>Hexapoda</taxon>
        <taxon>Insecta</taxon>
        <taxon>Pterygota</taxon>
        <taxon>Neoptera</taxon>
        <taxon>Endopterygota</taxon>
        <taxon>Coleoptera</taxon>
        <taxon>Polyphaga</taxon>
        <taxon>Cucujiformia</taxon>
        <taxon>Tenebrionidae</taxon>
        <taxon>Tenebrionidae incertae sedis</taxon>
        <taxon>Tribolium</taxon>
    </lineage>
</organism>
<dbReference type="AlphaFoldDB" id="D6WYY4"/>
<sequence>MASRRRGVAITTCALGTGRSVATLLPRNPNSCRDFVERNACGVAATSARRVVY</sequence>
<dbReference type="EMBL" id="KQ971363">
    <property type="protein sequence ID" value="EFA07844.1"/>
    <property type="molecule type" value="Genomic_DNA"/>
</dbReference>
<dbReference type="HOGENOM" id="CLU_3071330_0_0_1"/>
<proteinExistence type="predicted"/>
<evidence type="ECO:0000313" key="1">
    <source>
        <dbReference type="EMBL" id="EFA07844.1"/>
    </source>
</evidence>
<keyword evidence="2" id="KW-1185">Reference proteome</keyword>
<gene>
    <name evidence="1" type="primary">GLEAN_05414</name>
    <name evidence="1" type="ORF">TcasGA2_TC005414</name>
</gene>
<reference evidence="1 2" key="2">
    <citation type="journal article" date="2010" name="Nucleic Acids Res.">
        <title>BeetleBase in 2010: revisions to provide comprehensive genomic information for Tribolium castaneum.</title>
        <authorList>
            <person name="Kim H.S."/>
            <person name="Murphy T."/>
            <person name="Xia J."/>
            <person name="Caragea D."/>
            <person name="Park Y."/>
            <person name="Beeman R.W."/>
            <person name="Lorenzen M.D."/>
            <person name="Butcher S."/>
            <person name="Manak J.R."/>
            <person name="Brown S.J."/>
        </authorList>
    </citation>
    <scope>GENOME REANNOTATION</scope>
    <source>
        <strain evidence="1 2">Georgia GA2</strain>
    </source>
</reference>
<name>D6WYY4_TRICA</name>
<evidence type="ECO:0000313" key="2">
    <source>
        <dbReference type="Proteomes" id="UP000007266"/>
    </source>
</evidence>